<evidence type="ECO:0000256" key="3">
    <source>
        <dbReference type="ARBA" id="ARBA00023163"/>
    </source>
</evidence>
<keyword evidence="2" id="KW-0805">Transcription regulation</keyword>
<dbReference type="GO" id="GO:0000981">
    <property type="term" value="F:DNA-binding transcription factor activity, RNA polymerase II-specific"/>
    <property type="evidence" value="ECO:0007669"/>
    <property type="project" value="InterPro"/>
</dbReference>
<dbReference type="CDD" id="cd00067">
    <property type="entry name" value="GAL4"/>
    <property type="match status" value="1"/>
</dbReference>
<dbReference type="GO" id="GO:0000978">
    <property type="term" value="F:RNA polymerase II cis-regulatory region sequence-specific DNA binding"/>
    <property type="evidence" value="ECO:0007669"/>
    <property type="project" value="TreeGrafter"/>
</dbReference>
<dbReference type="Proteomes" id="UP000283569">
    <property type="component" value="Unassembled WGS sequence"/>
</dbReference>
<evidence type="ECO:0000313" key="7">
    <source>
        <dbReference type="EMBL" id="RKL26013.1"/>
    </source>
</evidence>
<dbReference type="GO" id="GO:0000435">
    <property type="term" value="P:positive regulation of transcription from RNA polymerase II promoter by galactose"/>
    <property type="evidence" value="ECO:0007669"/>
    <property type="project" value="TreeGrafter"/>
</dbReference>
<dbReference type="EMBL" id="MRDB01000091">
    <property type="protein sequence ID" value="RKL26013.1"/>
    <property type="molecule type" value="Genomic_DNA"/>
</dbReference>
<dbReference type="Gene3D" id="4.10.240.10">
    <property type="entry name" value="Zn(2)-C6 fungal-type DNA-binding domain"/>
    <property type="match status" value="1"/>
</dbReference>
<dbReference type="PANTHER" id="PTHR47424:SF15">
    <property type="entry name" value="ZN(II)2CYS6 TRANSCRIPTION FACTOR (EUROFUNG)"/>
    <property type="match status" value="1"/>
</dbReference>
<feature type="domain" description="Xylanolytic transcriptional activator regulatory" evidence="6">
    <location>
        <begin position="295"/>
        <end position="368"/>
    </location>
</feature>
<reference evidence="7 8" key="1">
    <citation type="journal article" date="2018" name="Sci. Rep.">
        <title>Characterisation of pathogen-specific regions and novel effector candidates in Fusarium oxysporum f. sp. cepae.</title>
        <authorList>
            <person name="Armitage A.D."/>
            <person name="Taylor A."/>
            <person name="Sobczyk M.K."/>
            <person name="Baxter L."/>
            <person name="Greenfield B.P."/>
            <person name="Bates H.J."/>
            <person name="Wilson F."/>
            <person name="Jackson A.C."/>
            <person name="Ott S."/>
            <person name="Harrison R.J."/>
            <person name="Clarkson J.P."/>
        </authorList>
    </citation>
    <scope>NUCLEOTIDE SEQUENCE [LARGE SCALE GENOMIC DNA]</scope>
    <source>
        <strain evidence="7 8">Fp_A8</strain>
    </source>
</reference>
<dbReference type="SMART" id="SM00906">
    <property type="entry name" value="Fungal_trans"/>
    <property type="match status" value="1"/>
</dbReference>
<dbReference type="InterPro" id="IPR001138">
    <property type="entry name" value="Zn2Cys6_DnaBD"/>
</dbReference>
<dbReference type="Pfam" id="PF04082">
    <property type="entry name" value="Fungal_trans"/>
    <property type="match status" value="1"/>
</dbReference>
<gene>
    <name evidence="7" type="ORF">BFJ72_g13904</name>
</gene>
<protein>
    <recommendedName>
        <fullName evidence="9">Zn(2)-C6 fungal-type domain-containing protein</fullName>
    </recommendedName>
</protein>
<evidence type="ECO:0000313" key="8">
    <source>
        <dbReference type="Proteomes" id="UP000283569"/>
    </source>
</evidence>
<evidence type="ECO:0008006" key="9">
    <source>
        <dbReference type="Google" id="ProtNLM"/>
    </source>
</evidence>
<name>A0A420S9N5_GIBIN</name>
<evidence type="ECO:0000259" key="6">
    <source>
        <dbReference type="SMART" id="SM00906"/>
    </source>
</evidence>
<comment type="caution">
    <text evidence="7">The sequence shown here is derived from an EMBL/GenBank/DDBJ whole genome shotgun (WGS) entry which is preliminary data.</text>
</comment>
<evidence type="ECO:0000256" key="1">
    <source>
        <dbReference type="ARBA" id="ARBA00022723"/>
    </source>
</evidence>
<dbReference type="SMART" id="SM00066">
    <property type="entry name" value="GAL4"/>
    <property type="match status" value="1"/>
</dbReference>
<dbReference type="Pfam" id="PF00172">
    <property type="entry name" value="Zn_clus"/>
    <property type="match status" value="1"/>
</dbReference>
<evidence type="ECO:0000259" key="5">
    <source>
        <dbReference type="SMART" id="SM00066"/>
    </source>
</evidence>
<dbReference type="GO" id="GO:0008270">
    <property type="term" value="F:zinc ion binding"/>
    <property type="evidence" value="ECO:0007669"/>
    <property type="project" value="InterPro"/>
</dbReference>
<dbReference type="InterPro" id="IPR036864">
    <property type="entry name" value="Zn2-C6_fun-type_DNA-bd_sf"/>
</dbReference>
<proteinExistence type="predicted"/>
<dbReference type="AlphaFoldDB" id="A0A420S9N5"/>
<dbReference type="GO" id="GO:0005634">
    <property type="term" value="C:nucleus"/>
    <property type="evidence" value="ECO:0007669"/>
    <property type="project" value="TreeGrafter"/>
</dbReference>
<feature type="domain" description="Zn(2)-C6 fungal-type" evidence="5">
    <location>
        <begin position="3"/>
        <end position="48"/>
    </location>
</feature>
<dbReference type="GO" id="GO:0006351">
    <property type="term" value="P:DNA-templated transcription"/>
    <property type="evidence" value="ECO:0007669"/>
    <property type="project" value="InterPro"/>
</dbReference>
<keyword evidence="4" id="KW-0539">Nucleus</keyword>
<keyword evidence="1" id="KW-0479">Metal-binding</keyword>
<keyword evidence="3" id="KW-0804">Transcription</keyword>
<organism evidence="7 8">
    <name type="scientific">Gibberella intermedia</name>
    <name type="common">Bulb rot disease fungus</name>
    <name type="synonym">Fusarium proliferatum</name>
    <dbReference type="NCBI Taxonomy" id="948311"/>
    <lineage>
        <taxon>Eukaryota</taxon>
        <taxon>Fungi</taxon>
        <taxon>Dikarya</taxon>
        <taxon>Ascomycota</taxon>
        <taxon>Pezizomycotina</taxon>
        <taxon>Sordariomycetes</taxon>
        <taxon>Hypocreomycetidae</taxon>
        <taxon>Hypocreales</taxon>
        <taxon>Nectriaceae</taxon>
        <taxon>Fusarium</taxon>
        <taxon>Fusarium fujikuroi species complex</taxon>
    </lineage>
</organism>
<accession>A0A420S9N5</accession>
<dbReference type="InterPro" id="IPR007219">
    <property type="entry name" value="XnlR_reg_dom"/>
</dbReference>
<dbReference type="CDD" id="cd12148">
    <property type="entry name" value="fungal_TF_MHR"/>
    <property type="match status" value="1"/>
</dbReference>
<evidence type="ECO:0000256" key="4">
    <source>
        <dbReference type="ARBA" id="ARBA00023242"/>
    </source>
</evidence>
<dbReference type="InterPro" id="IPR051127">
    <property type="entry name" value="Fungal_SecMet_Regulators"/>
</dbReference>
<dbReference type="PANTHER" id="PTHR47424">
    <property type="entry name" value="REGULATORY PROTEIN GAL4"/>
    <property type="match status" value="1"/>
</dbReference>
<evidence type="ECO:0000256" key="2">
    <source>
        <dbReference type="ARBA" id="ARBA00023015"/>
    </source>
</evidence>
<dbReference type="SUPFAM" id="SSF57701">
    <property type="entry name" value="Zn2/Cys6 DNA-binding domain"/>
    <property type="match status" value="1"/>
</dbReference>
<sequence length="440" mass="49290">MSTKIAKACDPCRLRKKRCDGGHPCHHPECQNSPHICVYRTKTPHRRTRREINAPVAQLPLPGSGLSVDGLSANASPATQWPDHLSAEESEQAVQHEVYHSVIETHLSPTPTDSSQLFYGPSSYFAFLQQIHRGILPTTDHGKHEGNKTQSGVDTFMQRLIFFGTPPRISPEAIRSESIQVSTISREMAQDFLQGFKTTSHYRLPFYTIEELDSLLQMKYDPRRTHNIPPQTNATFLAILAIGALSTPQTDLAETLFTEARREAVILEDAVTLQTLQLSLLFADYQVNLGRPTSTYMHLGMACRKALALGLDIGALSSRLDSLTLQKHQTTLWSLYFYETYQALTLGRQSSLRWKDITSPFPTEPLPIVRLCRIAKIMEDAAEGMYGTRATSLRQLYVTAEELRGRLGQFAQEYGIASAQSGTDHGFLETHESMTLHNCM</sequence>